<evidence type="ECO:0000256" key="4">
    <source>
        <dbReference type="ARBA" id="ARBA00022989"/>
    </source>
</evidence>
<sequence>MRSRRAAPRRKASSASSSKSRTIIFHELPQWAQDNEWIVGGYRRIQNHWWGCFKSVFGYLHNETVNIHTHLGGALLFGYFLATLHNVELKEFPTTWMDSFMLVVFLSSAIFCLMTSATFHTASCHSQKVAGRCLTMDYAGIVILTVGSFYPAVHFGFYCHPHEKLFYLALLTSVGIFAAYIVLNPVYAQPTHRGARTAVFIGLGLAGVVPTVHCILREGISRVLVDYGLRWILLSAALYIGGGALYANRIPERFSPGRFDYFFASHQIFHVCVLVAVCLHYHGVFTSLRYTYSQPDICAA</sequence>
<reference evidence="7" key="1">
    <citation type="submission" date="2014-09" db="EMBL/GenBank/DDBJ databases">
        <title>Genome sequence of the luminous mushroom Mycena chlorophos for searching fungal bioluminescence genes.</title>
        <authorList>
            <person name="Tanaka Y."/>
            <person name="Kasuga D."/>
            <person name="Oba Y."/>
            <person name="Hase S."/>
            <person name="Sato K."/>
            <person name="Oba Y."/>
            <person name="Sakakibara Y."/>
        </authorList>
    </citation>
    <scope>NUCLEOTIDE SEQUENCE</scope>
</reference>
<dbReference type="PANTHER" id="PTHR20855">
    <property type="entry name" value="ADIPOR/PROGESTIN RECEPTOR-RELATED"/>
    <property type="match status" value="1"/>
</dbReference>
<evidence type="ECO:0000256" key="5">
    <source>
        <dbReference type="ARBA" id="ARBA00023136"/>
    </source>
</evidence>
<feature type="transmembrane region" description="Helical" evidence="6">
    <location>
        <begin position="100"/>
        <end position="119"/>
    </location>
</feature>
<evidence type="ECO:0000256" key="1">
    <source>
        <dbReference type="ARBA" id="ARBA00004141"/>
    </source>
</evidence>
<accession>A0ABQ0LDW8</accession>
<dbReference type="Pfam" id="PF03006">
    <property type="entry name" value="HlyIII"/>
    <property type="match status" value="1"/>
</dbReference>
<feature type="transmembrane region" description="Helical" evidence="6">
    <location>
        <begin position="139"/>
        <end position="158"/>
    </location>
</feature>
<evidence type="ECO:0000256" key="3">
    <source>
        <dbReference type="ARBA" id="ARBA00022692"/>
    </source>
</evidence>
<proteinExistence type="inferred from homology"/>
<feature type="transmembrane region" description="Helical" evidence="6">
    <location>
        <begin position="267"/>
        <end position="285"/>
    </location>
</feature>
<dbReference type="EMBL" id="DF845436">
    <property type="protein sequence ID" value="GAT49289.1"/>
    <property type="molecule type" value="Genomic_DNA"/>
</dbReference>
<feature type="transmembrane region" description="Helical" evidence="6">
    <location>
        <begin position="228"/>
        <end position="247"/>
    </location>
</feature>
<organism evidence="7 8">
    <name type="scientific">Mycena chlorophos</name>
    <name type="common">Agaric fungus</name>
    <name type="synonym">Agaricus chlorophos</name>
    <dbReference type="NCBI Taxonomy" id="658473"/>
    <lineage>
        <taxon>Eukaryota</taxon>
        <taxon>Fungi</taxon>
        <taxon>Dikarya</taxon>
        <taxon>Basidiomycota</taxon>
        <taxon>Agaricomycotina</taxon>
        <taxon>Agaricomycetes</taxon>
        <taxon>Agaricomycetidae</taxon>
        <taxon>Agaricales</taxon>
        <taxon>Marasmiineae</taxon>
        <taxon>Mycenaceae</taxon>
        <taxon>Mycena</taxon>
    </lineage>
</organism>
<dbReference type="PANTHER" id="PTHR20855:SF52">
    <property type="entry name" value="ADIPONECTIN RECEPTOR PROTEIN"/>
    <property type="match status" value="1"/>
</dbReference>
<evidence type="ECO:0000313" key="7">
    <source>
        <dbReference type="EMBL" id="GAT49289.1"/>
    </source>
</evidence>
<keyword evidence="5 6" id="KW-0472">Membrane</keyword>
<gene>
    <name evidence="7" type="ORF">MCHLO_06613</name>
</gene>
<comment type="similarity">
    <text evidence="2">Belongs to the ADIPOR family.</text>
</comment>
<dbReference type="InterPro" id="IPR004254">
    <property type="entry name" value="AdipoR/HlyIII-related"/>
</dbReference>
<keyword evidence="8" id="KW-1185">Reference proteome</keyword>
<keyword evidence="4 6" id="KW-1133">Transmembrane helix</keyword>
<name>A0ABQ0LDW8_MYCCL</name>
<evidence type="ECO:0000256" key="2">
    <source>
        <dbReference type="ARBA" id="ARBA00007018"/>
    </source>
</evidence>
<evidence type="ECO:0000256" key="6">
    <source>
        <dbReference type="SAM" id="Phobius"/>
    </source>
</evidence>
<evidence type="ECO:0000313" key="8">
    <source>
        <dbReference type="Proteomes" id="UP000815677"/>
    </source>
</evidence>
<comment type="subcellular location">
    <subcellularLocation>
        <location evidence="1">Membrane</location>
        <topology evidence="1">Multi-pass membrane protein</topology>
    </subcellularLocation>
</comment>
<dbReference type="Proteomes" id="UP000815677">
    <property type="component" value="Unassembled WGS sequence"/>
</dbReference>
<protein>
    <submittedName>
        <fullName evidence="7">Hemolysin-III channel protein Izh2</fullName>
    </submittedName>
</protein>
<feature type="transmembrane region" description="Helical" evidence="6">
    <location>
        <begin position="165"/>
        <end position="183"/>
    </location>
</feature>
<keyword evidence="3 6" id="KW-0812">Transmembrane</keyword>
<feature type="transmembrane region" description="Helical" evidence="6">
    <location>
        <begin position="195"/>
        <end position="216"/>
    </location>
</feature>